<name>A0A8D3BMM6_SCOMX</name>
<dbReference type="PANTHER" id="PTHR11199">
    <property type="entry name" value="STROMAL ANTIGEN"/>
    <property type="match status" value="1"/>
</dbReference>
<dbReference type="GO" id="GO:0005634">
    <property type="term" value="C:nucleus"/>
    <property type="evidence" value="ECO:0007669"/>
    <property type="project" value="UniProtKB-SubCell"/>
</dbReference>
<accession>A0A8D3BMM6</accession>
<organism evidence="6 7">
    <name type="scientific">Scophthalmus maximus</name>
    <name type="common">Turbot</name>
    <name type="synonym">Psetta maxima</name>
    <dbReference type="NCBI Taxonomy" id="52904"/>
    <lineage>
        <taxon>Eukaryota</taxon>
        <taxon>Metazoa</taxon>
        <taxon>Chordata</taxon>
        <taxon>Craniata</taxon>
        <taxon>Vertebrata</taxon>
        <taxon>Euteleostomi</taxon>
        <taxon>Actinopterygii</taxon>
        <taxon>Neopterygii</taxon>
        <taxon>Teleostei</taxon>
        <taxon>Neoteleostei</taxon>
        <taxon>Acanthomorphata</taxon>
        <taxon>Carangaria</taxon>
        <taxon>Pleuronectiformes</taxon>
        <taxon>Pleuronectoidei</taxon>
        <taxon>Scophthalmidae</taxon>
        <taxon>Scophthalmus</taxon>
    </lineage>
</organism>
<keyword evidence="3" id="KW-0175">Coiled coil</keyword>
<protein>
    <recommendedName>
        <fullName evidence="2">Cohesin subunit SA</fullName>
    </recommendedName>
    <alternativeName>
        <fullName evidence="2">SCC3 homolog</fullName>
    </alternativeName>
    <alternativeName>
        <fullName evidence="2">Stromal antigen</fullName>
    </alternativeName>
</protein>
<keyword evidence="2" id="KW-0131">Cell cycle</keyword>
<dbReference type="Ensembl" id="ENSSMAT00000071744.1">
    <property type="protein sequence ID" value="ENSSMAP00000036284.1"/>
    <property type="gene ID" value="ENSSMAG00000015169.2"/>
</dbReference>
<proteinExistence type="inferred from homology"/>
<dbReference type="GO" id="GO:0008278">
    <property type="term" value="C:cohesin complex"/>
    <property type="evidence" value="ECO:0007669"/>
    <property type="project" value="UniProtKB-UniRule"/>
</dbReference>
<dbReference type="Pfam" id="PF08514">
    <property type="entry name" value="STAG"/>
    <property type="match status" value="1"/>
</dbReference>
<keyword evidence="2" id="KW-0159">Chromosome partition</keyword>
<dbReference type="GeneTree" id="ENSGT00950000182972"/>
<dbReference type="AlphaFoldDB" id="A0A8D3BMM6"/>
<dbReference type="PROSITE" id="PS51425">
    <property type="entry name" value="SCD"/>
    <property type="match status" value="1"/>
</dbReference>
<evidence type="ECO:0000259" key="5">
    <source>
        <dbReference type="PROSITE" id="PS51425"/>
    </source>
</evidence>
<reference evidence="6" key="1">
    <citation type="submission" date="2023-05" db="EMBL/GenBank/DDBJ databases">
        <title>High-quality long-read genome of Scophthalmus maximus.</title>
        <authorList>
            <person name="Lien S."/>
            <person name="Martinez P."/>
        </authorList>
    </citation>
    <scope>NUCLEOTIDE SEQUENCE [LARGE SCALE GENOMIC DNA]</scope>
</reference>
<dbReference type="InterPro" id="IPR056396">
    <property type="entry name" value="HEAT_SCC3-SA"/>
</dbReference>
<feature type="compositionally biased region" description="Basic and acidic residues" evidence="4">
    <location>
        <begin position="1036"/>
        <end position="1045"/>
    </location>
</feature>
<comment type="similarity">
    <text evidence="1 2">Belongs to the SCC3 family.</text>
</comment>
<evidence type="ECO:0000256" key="4">
    <source>
        <dbReference type="SAM" id="MobiDB-lite"/>
    </source>
</evidence>
<dbReference type="PANTHER" id="PTHR11199:SF6">
    <property type="entry name" value="COHESIN SUBUNIT SA-1"/>
    <property type="match status" value="1"/>
</dbReference>
<feature type="region of interest" description="Disordered" evidence="4">
    <location>
        <begin position="1036"/>
        <end position="1059"/>
    </location>
</feature>
<sequence>MCMLEDAKKQALELICKHECFHSLFLTEHLAFPSPQTSNKKPRKTPADKAVGPARGRGKANGVAQHNGDGGDPVTLFEVVKLGKSAMQSVVDEWIESYKQDRDLALLDLINFFIQCSGCKGTVRIEMFRNMQNAEIIRKMTEEFDEDSGDYPLTMPGPLWKKFRYNFCEFISVLIRQCQYSIIYDEYMMDTVISLLTGLSDSQVRAFRHTSTLAAMKLMTALVNVALNLSIHQDNTQRQYEAERNKIAGKRANEKLELLLQKRKELQENQDEIENMMNSIFKGIFVHRYRDAIAEIRAICIEEIGVWMKMYSDAFLNDSYLKYVGWTLHDRVREVRLKCLKALQNLYTNRELFPKLELFTNRFKDRIVSMTLDKEYDVAVEAIRLVTLILQGSEDALSNEDCENVYHLVYSAHRPVAVALHEHAAYLVDSLWESSQELLKDWECMAELLLEEPVQGEEDRQESALIELMVCTIRQAAEAHPPVGRGTGKRVLTAKERKTQIDDKNKLTEHYIMALPMLLSKYQADSEKVANLLQIPQFFDLDVYSAGRMEKHLDALLKQIRLVVEKHIEADVLEACSKTYSILCSEEYTIMNRVDIARSQLIDEMTDRFAHSVEELLQEEADDDDIYNVLSTLKRLTAFHNAHDLTRWDLFGSCYRLLKAGIEQGSMPEQIAVQALQCSHYSILWQLVKITEGAPSKVQDSVRVVKSFLAVCQQCLSNVNTPVKEQAFMLLCDLLMIFSHQLVSGGREGLQPLVFNPDSTLQNELLNFVLDHVFIDQDDENEEDEANKIEALHKRRNLLAAFCKLIIYDIVDMPAAADIFKHYMKYYNDYGDIIKETLSKTRQTDKILCAKTLILSLQQLFNELLQDQGPNLDRTSSHVSGIKELARRFALTFGLDQIKTREAVATLHKDGIEFAFKYQNPRGAEFPPLNLAFLEVLSEFSSKLIRQDKKTVHSYLEKFMSESMSERREDVWLPLISYRNSLLFDVYMVNIQRQPSPCVRFPEESSVEGSWLMRNDTLPTPGALQTPQLTSTVLRENRPAEHMPDPDSEPGSENDFVHK</sequence>
<dbReference type="Proteomes" id="UP000694558">
    <property type="component" value="Chromosome 17"/>
</dbReference>
<evidence type="ECO:0000256" key="3">
    <source>
        <dbReference type="SAM" id="Coils"/>
    </source>
</evidence>
<keyword evidence="2" id="KW-0132">Cell division</keyword>
<gene>
    <name evidence="6" type="primary">STAG1</name>
</gene>
<evidence type="ECO:0000313" key="7">
    <source>
        <dbReference type="Proteomes" id="UP000694558"/>
    </source>
</evidence>
<keyword evidence="2" id="KW-0539">Nucleus</keyword>
<dbReference type="GO" id="GO:0051301">
    <property type="term" value="P:cell division"/>
    <property type="evidence" value="ECO:0007669"/>
    <property type="project" value="UniProtKB-UniRule"/>
</dbReference>
<feature type="region of interest" description="Disordered" evidence="4">
    <location>
        <begin position="34"/>
        <end position="70"/>
    </location>
</feature>
<comment type="subcellular location">
    <subcellularLocation>
        <location evidence="2">Nucleus</location>
    </subcellularLocation>
    <subcellularLocation>
        <location evidence="2">Chromosome</location>
    </subcellularLocation>
    <subcellularLocation>
        <location evidence="2">Chromosome</location>
        <location evidence="2">Centromere</location>
    </subcellularLocation>
</comment>
<dbReference type="Pfam" id="PF21581">
    <property type="entry name" value="SCD"/>
    <property type="match status" value="1"/>
</dbReference>
<feature type="coiled-coil region" evidence="3">
    <location>
        <begin position="249"/>
        <end position="279"/>
    </location>
</feature>
<evidence type="ECO:0000256" key="2">
    <source>
        <dbReference type="RuleBase" id="RU369063"/>
    </source>
</evidence>
<keyword evidence="2" id="KW-0158">Chromosome</keyword>
<dbReference type="GO" id="GO:0007062">
    <property type="term" value="P:sister chromatid cohesion"/>
    <property type="evidence" value="ECO:0007669"/>
    <property type="project" value="UniProtKB-UniRule"/>
</dbReference>
<feature type="domain" description="SCD" evidence="5">
    <location>
        <begin position="285"/>
        <end position="370"/>
    </location>
</feature>
<dbReference type="InterPro" id="IPR020839">
    <property type="entry name" value="SCD"/>
</dbReference>
<dbReference type="InterPro" id="IPR016024">
    <property type="entry name" value="ARM-type_fold"/>
</dbReference>
<dbReference type="GO" id="GO:0000775">
    <property type="term" value="C:chromosome, centromeric region"/>
    <property type="evidence" value="ECO:0007669"/>
    <property type="project" value="UniProtKB-SubCell"/>
</dbReference>
<dbReference type="GO" id="GO:0000785">
    <property type="term" value="C:chromatin"/>
    <property type="evidence" value="ECO:0007669"/>
    <property type="project" value="UniProtKB-UniRule"/>
</dbReference>
<dbReference type="InterPro" id="IPR039662">
    <property type="entry name" value="Cohesin_Scc3/SA"/>
</dbReference>
<dbReference type="SUPFAM" id="SSF48371">
    <property type="entry name" value="ARM repeat"/>
    <property type="match status" value="1"/>
</dbReference>
<comment type="function">
    <text evidence="2">Component of cohesin complex, a complex required for the cohesion of sister chromatids after DNA replication. The cohesin complex apparently forms a large proteinaceous ring within which sister chromatids can be trapped. At anaphase, the complex is cleaved and dissociates from chromatin, allowing sister chromatids to segregate.</text>
</comment>
<dbReference type="InterPro" id="IPR013721">
    <property type="entry name" value="STAG"/>
</dbReference>
<evidence type="ECO:0000313" key="6">
    <source>
        <dbReference type="Ensembl" id="ENSSMAP00000036284.1"/>
    </source>
</evidence>
<dbReference type="Pfam" id="PF24571">
    <property type="entry name" value="HEAT_SCC3-SA"/>
    <property type="match status" value="1"/>
</dbReference>
<evidence type="ECO:0000256" key="1">
    <source>
        <dbReference type="ARBA" id="ARBA00005486"/>
    </source>
</evidence>
<reference evidence="6" key="2">
    <citation type="submission" date="2025-08" db="UniProtKB">
        <authorList>
            <consortium name="Ensembl"/>
        </authorList>
    </citation>
    <scope>IDENTIFICATION</scope>
</reference>
<dbReference type="GO" id="GO:0007059">
    <property type="term" value="P:chromosome segregation"/>
    <property type="evidence" value="ECO:0007669"/>
    <property type="project" value="UniProtKB-KW"/>
</dbReference>
<dbReference type="GO" id="GO:0003682">
    <property type="term" value="F:chromatin binding"/>
    <property type="evidence" value="ECO:0007669"/>
    <property type="project" value="TreeGrafter"/>
</dbReference>
<comment type="subunit">
    <text evidence="2">Part of the cohesin complex which is composed of a heterodimer between a SMC1 protein (SMC1A or SMC1B) and SMC3, which are attached via their hinge domain, and RAD21 which link them at their heads, and one STAG protein.</text>
</comment>